<comment type="caution">
    <text evidence="1">The sequence shown here is derived from an EMBL/GenBank/DDBJ whole genome shotgun (WGS) entry which is preliminary data.</text>
</comment>
<gene>
    <name evidence="1" type="ORF">MENTE1834_LOCUS8957</name>
</gene>
<reference evidence="1" key="1">
    <citation type="submission" date="2023-11" db="EMBL/GenBank/DDBJ databases">
        <authorList>
            <person name="Poullet M."/>
        </authorList>
    </citation>
    <scope>NUCLEOTIDE SEQUENCE</scope>
    <source>
        <strain evidence="1">E1834</strain>
    </source>
</reference>
<protein>
    <submittedName>
        <fullName evidence="1">Uncharacterized protein</fullName>
    </submittedName>
</protein>
<organism evidence="1 2">
    <name type="scientific">Meloidogyne enterolobii</name>
    <name type="common">Root-knot nematode worm</name>
    <name type="synonym">Meloidogyne mayaguensis</name>
    <dbReference type="NCBI Taxonomy" id="390850"/>
    <lineage>
        <taxon>Eukaryota</taxon>
        <taxon>Metazoa</taxon>
        <taxon>Ecdysozoa</taxon>
        <taxon>Nematoda</taxon>
        <taxon>Chromadorea</taxon>
        <taxon>Rhabditida</taxon>
        <taxon>Tylenchina</taxon>
        <taxon>Tylenchomorpha</taxon>
        <taxon>Tylenchoidea</taxon>
        <taxon>Meloidogynidae</taxon>
        <taxon>Meloidogyninae</taxon>
        <taxon>Meloidogyne</taxon>
    </lineage>
</organism>
<name>A0ACB0Y953_MELEN</name>
<accession>A0ACB0Y953</accession>
<dbReference type="EMBL" id="CAVMJV010000008">
    <property type="protein sequence ID" value="CAK5036210.1"/>
    <property type="molecule type" value="Genomic_DNA"/>
</dbReference>
<proteinExistence type="predicted"/>
<dbReference type="Proteomes" id="UP001497535">
    <property type="component" value="Unassembled WGS sequence"/>
</dbReference>
<evidence type="ECO:0000313" key="1">
    <source>
        <dbReference type="EMBL" id="CAK5036210.1"/>
    </source>
</evidence>
<evidence type="ECO:0000313" key="2">
    <source>
        <dbReference type="Proteomes" id="UP001497535"/>
    </source>
</evidence>
<keyword evidence="2" id="KW-1185">Reference proteome</keyword>
<sequence>MNLKFCLFSFYFLFQFYLNEGVTFDEVINSNEINSIENEKLKQDLKNDLEELEGKLNFFKNKINKNKALGEKLESAAKKLCNKLKVMVEKSNWDNFSVFLNNGITILKKIYQTMTKEYEDYEKKYYDEAFDIISKNWGIFSIIFDLWYQKIIFLAQPSGSQTSTSQNHPHHRRSKRSYNYYKKTEEEREKEDEERVNKFNQHVDEAYNFVCLSYVFLNIIMFVVVYLFATQIYPQLH</sequence>